<dbReference type="GO" id="GO:0008270">
    <property type="term" value="F:zinc ion binding"/>
    <property type="evidence" value="ECO:0007669"/>
    <property type="project" value="UniProtKB-KW"/>
</dbReference>
<feature type="chain" id="PRO_5044812274" description="RING-type domain-containing protein" evidence="5">
    <location>
        <begin position="20"/>
        <end position="224"/>
    </location>
</feature>
<gene>
    <name evidence="7" type="ORF">BaRGS_00029533</name>
</gene>
<keyword evidence="5" id="KW-0732">Signal</keyword>
<dbReference type="InterPro" id="IPR027370">
    <property type="entry name" value="Znf-RING_euk"/>
</dbReference>
<dbReference type="EMBL" id="JACVVK020000308">
    <property type="protein sequence ID" value="KAK7479189.1"/>
    <property type="molecule type" value="Genomic_DNA"/>
</dbReference>
<dbReference type="AlphaFoldDB" id="A0ABD0JWX2"/>
<dbReference type="Pfam" id="PF13445">
    <property type="entry name" value="zf-RING_UBOX"/>
    <property type="match status" value="1"/>
</dbReference>
<dbReference type="Proteomes" id="UP001519460">
    <property type="component" value="Unassembled WGS sequence"/>
</dbReference>
<feature type="domain" description="RING-type" evidence="6">
    <location>
        <begin position="82"/>
        <end position="150"/>
    </location>
</feature>
<evidence type="ECO:0000256" key="5">
    <source>
        <dbReference type="SAM" id="SignalP"/>
    </source>
</evidence>
<protein>
    <recommendedName>
        <fullName evidence="6">RING-type domain-containing protein</fullName>
    </recommendedName>
</protein>
<reference evidence="7 8" key="1">
    <citation type="journal article" date="2023" name="Sci. Data">
        <title>Genome assembly of the Korean intertidal mud-creeper Batillaria attramentaria.</title>
        <authorList>
            <person name="Patra A.K."/>
            <person name="Ho P.T."/>
            <person name="Jun S."/>
            <person name="Lee S.J."/>
            <person name="Kim Y."/>
            <person name="Won Y.J."/>
        </authorList>
    </citation>
    <scope>NUCLEOTIDE SEQUENCE [LARGE SCALE GENOMIC DNA]</scope>
    <source>
        <strain evidence="7">Wonlab-2016</strain>
    </source>
</reference>
<dbReference type="Gene3D" id="3.30.40.10">
    <property type="entry name" value="Zinc/RING finger domain, C3HC4 (zinc finger)"/>
    <property type="match status" value="1"/>
</dbReference>
<evidence type="ECO:0000256" key="1">
    <source>
        <dbReference type="ARBA" id="ARBA00022723"/>
    </source>
</evidence>
<accession>A0ABD0JWX2</accession>
<evidence type="ECO:0000259" key="6">
    <source>
        <dbReference type="PROSITE" id="PS50089"/>
    </source>
</evidence>
<name>A0ABD0JWX2_9CAEN</name>
<evidence type="ECO:0000256" key="3">
    <source>
        <dbReference type="ARBA" id="ARBA00022833"/>
    </source>
</evidence>
<keyword evidence="2 4" id="KW-0863">Zinc-finger</keyword>
<comment type="caution">
    <text evidence="7">The sequence shown here is derived from an EMBL/GenBank/DDBJ whole genome shotgun (WGS) entry which is preliminary data.</text>
</comment>
<dbReference type="PANTHER" id="PTHR25462:SF305">
    <property type="entry name" value="RING-TYPE DOMAIN-CONTAINING PROTEIN"/>
    <property type="match status" value="1"/>
</dbReference>
<evidence type="ECO:0000313" key="7">
    <source>
        <dbReference type="EMBL" id="KAK7479189.1"/>
    </source>
</evidence>
<sequence>MSLSLWLQIINTVVLSVESNQLEHQLFSDSKTESSIENESRMSTVTCLIRPIRIHCICPFVIHARVGVKMASGGAVDSRVVCSVCLEPYKGRQPKLLPCFHTFCLPCLTALEQRASRQQKEVYNPTGEASNGSIEKKDCTPVSIVCPTCRKVIPVPPAGVTEFQVSKCLEKILVFLGSRQQAFLVDVQVGSSAVFVTDVVYGVCKTEKRNFSEYVKITTSFKCM</sequence>
<keyword evidence="1" id="KW-0479">Metal-binding</keyword>
<keyword evidence="3" id="KW-0862">Zinc</keyword>
<dbReference type="InterPro" id="IPR047153">
    <property type="entry name" value="TRIM45/56/19-like"/>
</dbReference>
<dbReference type="SUPFAM" id="SSF57850">
    <property type="entry name" value="RING/U-box"/>
    <property type="match status" value="1"/>
</dbReference>
<evidence type="ECO:0000256" key="2">
    <source>
        <dbReference type="ARBA" id="ARBA00022771"/>
    </source>
</evidence>
<dbReference type="PROSITE" id="PS00518">
    <property type="entry name" value="ZF_RING_1"/>
    <property type="match status" value="1"/>
</dbReference>
<proteinExistence type="predicted"/>
<evidence type="ECO:0000313" key="8">
    <source>
        <dbReference type="Proteomes" id="UP001519460"/>
    </source>
</evidence>
<evidence type="ECO:0000256" key="4">
    <source>
        <dbReference type="PROSITE-ProRule" id="PRU00175"/>
    </source>
</evidence>
<organism evidence="7 8">
    <name type="scientific">Batillaria attramentaria</name>
    <dbReference type="NCBI Taxonomy" id="370345"/>
    <lineage>
        <taxon>Eukaryota</taxon>
        <taxon>Metazoa</taxon>
        <taxon>Spiralia</taxon>
        <taxon>Lophotrochozoa</taxon>
        <taxon>Mollusca</taxon>
        <taxon>Gastropoda</taxon>
        <taxon>Caenogastropoda</taxon>
        <taxon>Sorbeoconcha</taxon>
        <taxon>Cerithioidea</taxon>
        <taxon>Batillariidae</taxon>
        <taxon>Batillaria</taxon>
    </lineage>
</organism>
<feature type="signal peptide" evidence="5">
    <location>
        <begin position="1"/>
        <end position="19"/>
    </location>
</feature>
<dbReference type="PROSITE" id="PS50089">
    <property type="entry name" value="ZF_RING_2"/>
    <property type="match status" value="1"/>
</dbReference>
<dbReference type="InterPro" id="IPR013083">
    <property type="entry name" value="Znf_RING/FYVE/PHD"/>
</dbReference>
<dbReference type="PANTHER" id="PTHR25462">
    <property type="entry name" value="BONUS, ISOFORM C-RELATED"/>
    <property type="match status" value="1"/>
</dbReference>
<keyword evidence="8" id="KW-1185">Reference proteome</keyword>
<dbReference type="SMART" id="SM00184">
    <property type="entry name" value="RING"/>
    <property type="match status" value="1"/>
</dbReference>
<dbReference type="InterPro" id="IPR001841">
    <property type="entry name" value="Znf_RING"/>
</dbReference>
<dbReference type="InterPro" id="IPR017907">
    <property type="entry name" value="Znf_RING_CS"/>
</dbReference>